<feature type="region of interest" description="Disordered" evidence="10">
    <location>
        <begin position="1"/>
        <end position="66"/>
    </location>
</feature>
<feature type="transmembrane region" description="Helical" evidence="9">
    <location>
        <begin position="94"/>
        <end position="121"/>
    </location>
</feature>
<feature type="compositionally biased region" description="Basic residues" evidence="10">
    <location>
        <begin position="1"/>
        <end position="14"/>
    </location>
</feature>
<comment type="subcellular location">
    <subcellularLocation>
        <location evidence="9">Cell membrane</location>
        <topology evidence="9">Single-pass membrane protein</topology>
    </subcellularLocation>
    <subcellularLocation>
        <location evidence="1">Membrane</location>
    </subcellularLocation>
</comment>
<evidence type="ECO:0000313" key="12">
    <source>
        <dbReference type="Proteomes" id="UP001332931"/>
    </source>
</evidence>
<dbReference type="PANTHER" id="PTHR33910">
    <property type="entry name" value="PROTEIN TRANSLOCASE SUBUNIT SECE"/>
    <property type="match status" value="1"/>
</dbReference>
<reference evidence="11 12" key="1">
    <citation type="submission" date="2024-01" db="EMBL/GenBank/DDBJ databases">
        <title>Description of Olsenella sp. nov., isolated from pig feces.</title>
        <authorList>
            <person name="Chang Y.-H."/>
        </authorList>
    </citation>
    <scope>NUCLEOTIDE SEQUENCE [LARGE SCALE GENOMIC DNA]</scope>
    <source>
        <strain evidence="11 12">YH-ols2223</strain>
    </source>
</reference>
<organism evidence="11 12">
    <name type="scientific">Olsenella absiana</name>
    <dbReference type="NCBI Taxonomy" id="3115222"/>
    <lineage>
        <taxon>Bacteria</taxon>
        <taxon>Bacillati</taxon>
        <taxon>Actinomycetota</taxon>
        <taxon>Coriobacteriia</taxon>
        <taxon>Coriobacteriales</taxon>
        <taxon>Atopobiaceae</taxon>
        <taxon>Olsenella</taxon>
    </lineage>
</organism>
<accession>A0ABU7RB46</accession>
<dbReference type="NCBIfam" id="TIGR00964">
    <property type="entry name" value="secE_bact"/>
    <property type="match status" value="1"/>
</dbReference>
<keyword evidence="8 9" id="KW-0472">Membrane</keyword>
<evidence type="ECO:0000256" key="8">
    <source>
        <dbReference type="ARBA" id="ARBA00023136"/>
    </source>
</evidence>
<comment type="similarity">
    <text evidence="9">Belongs to the SecE/SEC61-gamma family.</text>
</comment>
<comment type="function">
    <text evidence="9">Essential subunit of the Sec protein translocation channel SecYEG. Clamps together the 2 halves of SecY. May contact the channel plug during translocation.</text>
</comment>
<evidence type="ECO:0000256" key="5">
    <source>
        <dbReference type="ARBA" id="ARBA00022927"/>
    </source>
</evidence>
<evidence type="ECO:0000256" key="1">
    <source>
        <dbReference type="ARBA" id="ARBA00004370"/>
    </source>
</evidence>
<keyword evidence="12" id="KW-1185">Reference proteome</keyword>
<evidence type="ECO:0000256" key="10">
    <source>
        <dbReference type="SAM" id="MobiDB-lite"/>
    </source>
</evidence>
<keyword evidence="6 9" id="KW-1133">Transmembrane helix</keyword>
<dbReference type="Proteomes" id="UP001332931">
    <property type="component" value="Unassembled WGS sequence"/>
</dbReference>
<evidence type="ECO:0000313" key="11">
    <source>
        <dbReference type="EMBL" id="MEE6147821.1"/>
    </source>
</evidence>
<keyword evidence="5 9" id="KW-0653">Protein transport</keyword>
<evidence type="ECO:0000256" key="7">
    <source>
        <dbReference type="ARBA" id="ARBA00023010"/>
    </source>
</evidence>
<dbReference type="InterPro" id="IPR001901">
    <property type="entry name" value="Translocase_SecE/Sec61-g"/>
</dbReference>
<name>A0ABU7RB46_9ACTN</name>
<sequence length="126" mass="13945">MAKKERNKRAARKARQQERAELEALHEASGVDVAPTKGADVKKASKSSAPSRKGAEKKQKRGPLSRMSSYFKDVRVEMHQVVWPSRTELRNYSLAVIAMLVVFGVCVWLVDTGFVAGLVAFTSLRG</sequence>
<dbReference type="InterPro" id="IPR005807">
    <property type="entry name" value="SecE_bac"/>
</dbReference>
<keyword evidence="2 9" id="KW-0813">Transport</keyword>
<evidence type="ECO:0000256" key="9">
    <source>
        <dbReference type="HAMAP-Rule" id="MF_00422"/>
    </source>
</evidence>
<evidence type="ECO:0000256" key="6">
    <source>
        <dbReference type="ARBA" id="ARBA00022989"/>
    </source>
</evidence>
<evidence type="ECO:0000256" key="2">
    <source>
        <dbReference type="ARBA" id="ARBA00022448"/>
    </source>
</evidence>
<dbReference type="RefSeq" id="WP_330958587.1">
    <property type="nucleotide sequence ID" value="NZ_JAZGJQ010000008.1"/>
</dbReference>
<proteinExistence type="inferred from homology"/>
<dbReference type="Gene3D" id="1.20.5.1030">
    <property type="entry name" value="Preprotein translocase secy subunit"/>
    <property type="match status" value="1"/>
</dbReference>
<comment type="caution">
    <text evidence="11">The sequence shown here is derived from an EMBL/GenBank/DDBJ whole genome shotgun (WGS) entry which is preliminary data.</text>
</comment>
<dbReference type="PANTHER" id="PTHR33910:SF1">
    <property type="entry name" value="PROTEIN TRANSLOCASE SUBUNIT SECE"/>
    <property type="match status" value="1"/>
</dbReference>
<dbReference type="HAMAP" id="MF_00422">
    <property type="entry name" value="SecE"/>
    <property type="match status" value="1"/>
</dbReference>
<feature type="compositionally biased region" description="Basic and acidic residues" evidence="10">
    <location>
        <begin position="15"/>
        <end position="26"/>
    </location>
</feature>
<keyword evidence="4 9" id="KW-0812">Transmembrane</keyword>
<keyword evidence="7 9" id="KW-0811">Translocation</keyword>
<comment type="subunit">
    <text evidence="9">Component of the Sec protein translocase complex. Heterotrimer consisting of SecY, SecE and SecG subunits. The heterotrimers can form oligomers, although 1 heterotrimer is thought to be able to translocate proteins. Interacts with the ribosome. Interacts with SecDF, and other proteins may be involved. Interacts with SecA.</text>
</comment>
<protein>
    <recommendedName>
        <fullName evidence="9">Protein translocase subunit SecE</fullName>
    </recommendedName>
</protein>
<dbReference type="EMBL" id="JAZGJQ010000008">
    <property type="protein sequence ID" value="MEE6147821.1"/>
    <property type="molecule type" value="Genomic_DNA"/>
</dbReference>
<keyword evidence="3 9" id="KW-1003">Cell membrane</keyword>
<evidence type="ECO:0000256" key="4">
    <source>
        <dbReference type="ARBA" id="ARBA00022692"/>
    </source>
</evidence>
<evidence type="ECO:0000256" key="3">
    <source>
        <dbReference type="ARBA" id="ARBA00022475"/>
    </source>
</evidence>
<dbReference type="Pfam" id="PF00584">
    <property type="entry name" value="SecE"/>
    <property type="match status" value="1"/>
</dbReference>
<dbReference type="InterPro" id="IPR038379">
    <property type="entry name" value="SecE_sf"/>
</dbReference>
<gene>
    <name evidence="9 11" type="primary">secE</name>
    <name evidence="11" type="ORF">VXJ25_07475</name>
</gene>